<keyword evidence="1" id="KW-1133">Transmembrane helix</keyword>
<dbReference type="EMBL" id="BONQ01000030">
    <property type="protein sequence ID" value="GIG44049.1"/>
    <property type="molecule type" value="Genomic_DNA"/>
</dbReference>
<dbReference type="InterPro" id="IPR048136">
    <property type="entry name" value="STM3941-like"/>
</dbReference>
<feature type="transmembrane region" description="Helical" evidence="1">
    <location>
        <begin position="39"/>
        <end position="59"/>
    </location>
</feature>
<proteinExistence type="predicted"/>
<sequence length="200" mass="22054">MDEALVIRPRAGRMLLTVLGAALFTAAGIGMLWTGDPFTMLAGALSVAFFGGGTVAVLARGLRHGMSQVTLTPTGMRLHSGGTVAWTDIAAVGCTRPPGPLVWIRLRDPEHYLASTPAHANRAMRRFMRPFAAILSVPLIAALPPDQHRTMWRYAGRAHSHADELRWNRETFGWDLALAVTWLDRSGEEFVELIERYRHS</sequence>
<dbReference type="RefSeq" id="WP_203845896.1">
    <property type="nucleotide sequence ID" value="NZ_BAAAVW010000006.1"/>
</dbReference>
<dbReference type="Proteomes" id="UP000660611">
    <property type="component" value="Unassembled WGS sequence"/>
</dbReference>
<comment type="caution">
    <text evidence="2">The sequence shown here is derived from an EMBL/GenBank/DDBJ whole genome shotgun (WGS) entry which is preliminary data.</text>
</comment>
<dbReference type="NCBIfam" id="NF041635">
    <property type="entry name" value="STM3941_fam"/>
    <property type="match status" value="1"/>
</dbReference>
<evidence type="ECO:0000256" key="1">
    <source>
        <dbReference type="SAM" id="Phobius"/>
    </source>
</evidence>
<keyword evidence="3" id="KW-1185">Reference proteome</keyword>
<evidence type="ECO:0000313" key="2">
    <source>
        <dbReference type="EMBL" id="GIG44049.1"/>
    </source>
</evidence>
<evidence type="ECO:0000313" key="3">
    <source>
        <dbReference type="Proteomes" id="UP000660611"/>
    </source>
</evidence>
<name>A0A919U647_9ACTN</name>
<protein>
    <submittedName>
        <fullName evidence="2">Uncharacterized protein</fullName>
    </submittedName>
</protein>
<gene>
    <name evidence="2" type="ORF">Dsi01nite_020900</name>
</gene>
<accession>A0A919U647</accession>
<feature type="transmembrane region" description="Helical" evidence="1">
    <location>
        <begin position="12"/>
        <end position="33"/>
    </location>
</feature>
<reference evidence="2" key="1">
    <citation type="submission" date="2021-01" db="EMBL/GenBank/DDBJ databases">
        <title>Whole genome shotgun sequence of Dactylosporangium siamense NBRC 106093.</title>
        <authorList>
            <person name="Komaki H."/>
            <person name="Tamura T."/>
        </authorList>
    </citation>
    <scope>NUCLEOTIDE SEQUENCE</scope>
    <source>
        <strain evidence="2">NBRC 106093</strain>
    </source>
</reference>
<keyword evidence="1" id="KW-0812">Transmembrane</keyword>
<dbReference type="AlphaFoldDB" id="A0A919U647"/>
<organism evidence="2 3">
    <name type="scientific">Dactylosporangium siamense</name>
    <dbReference type="NCBI Taxonomy" id="685454"/>
    <lineage>
        <taxon>Bacteria</taxon>
        <taxon>Bacillati</taxon>
        <taxon>Actinomycetota</taxon>
        <taxon>Actinomycetes</taxon>
        <taxon>Micromonosporales</taxon>
        <taxon>Micromonosporaceae</taxon>
        <taxon>Dactylosporangium</taxon>
    </lineage>
</organism>
<keyword evidence="1" id="KW-0472">Membrane</keyword>